<evidence type="ECO:0000313" key="1">
    <source>
        <dbReference type="EMBL" id="SDJ15777.1"/>
    </source>
</evidence>
<evidence type="ECO:0000313" key="2">
    <source>
        <dbReference type="Proteomes" id="UP000199340"/>
    </source>
</evidence>
<accession>A0A1G8RFJ7</accession>
<keyword evidence="2" id="KW-1185">Reference proteome</keyword>
<proteinExistence type="predicted"/>
<sequence length="77" mass="8574">MPTISTATPCQTVLTTFEMTPGTCQDLLDELKEAYEQFHIQAARLHFGWTACKRRPDAYCQLFPVGTARGFPGHAAQ</sequence>
<name>A0A1G8RFJ7_9RHOB</name>
<dbReference type="STRING" id="490829.SAMN05421850_109101"/>
<protein>
    <submittedName>
        <fullName evidence="1">Uncharacterized protein</fullName>
    </submittedName>
</protein>
<organism evidence="1 2">
    <name type="scientific">Lutimaribacter saemankumensis</name>
    <dbReference type="NCBI Taxonomy" id="490829"/>
    <lineage>
        <taxon>Bacteria</taxon>
        <taxon>Pseudomonadati</taxon>
        <taxon>Pseudomonadota</taxon>
        <taxon>Alphaproteobacteria</taxon>
        <taxon>Rhodobacterales</taxon>
        <taxon>Roseobacteraceae</taxon>
        <taxon>Lutimaribacter</taxon>
    </lineage>
</organism>
<dbReference type="Proteomes" id="UP000199340">
    <property type="component" value="Unassembled WGS sequence"/>
</dbReference>
<dbReference type="AlphaFoldDB" id="A0A1G8RFJ7"/>
<dbReference type="EMBL" id="FNEB01000009">
    <property type="protein sequence ID" value="SDJ15777.1"/>
    <property type="molecule type" value="Genomic_DNA"/>
</dbReference>
<gene>
    <name evidence="1" type="ORF">SAMN05421850_109101</name>
</gene>
<reference evidence="1 2" key="1">
    <citation type="submission" date="2016-10" db="EMBL/GenBank/DDBJ databases">
        <authorList>
            <person name="de Groot N.N."/>
        </authorList>
    </citation>
    <scope>NUCLEOTIDE SEQUENCE [LARGE SCALE GENOMIC DNA]</scope>
    <source>
        <strain evidence="1 2">DSM 28010</strain>
    </source>
</reference>